<keyword evidence="2" id="KW-1185">Reference proteome</keyword>
<dbReference type="RefSeq" id="WP_378257704.1">
    <property type="nucleotide sequence ID" value="NZ_JBHSJV010000001.1"/>
</dbReference>
<reference evidence="2" key="1">
    <citation type="journal article" date="2019" name="Int. J. Syst. Evol. Microbiol.">
        <title>The Global Catalogue of Microorganisms (GCM) 10K type strain sequencing project: providing services to taxonomists for standard genome sequencing and annotation.</title>
        <authorList>
            <consortium name="The Broad Institute Genomics Platform"/>
            <consortium name="The Broad Institute Genome Sequencing Center for Infectious Disease"/>
            <person name="Wu L."/>
            <person name="Ma J."/>
        </authorList>
    </citation>
    <scope>NUCLEOTIDE SEQUENCE [LARGE SCALE GENOMIC DNA]</scope>
    <source>
        <strain evidence="2">KCTC 42423</strain>
    </source>
</reference>
<organism evidence="1 2">
    <name type="scientific">Aquimarina hainanensis</name>
    <dbReference type="NCBI Taxonomy" id="1578017"/>
    <lineage>
        <taxon>Bacteria</taxon>
        <taxon>Pseudomonadati</taxon>
        <taxon>Bacteroidota</taxon>
        <taxon>Flavobacteriia</taxon>
        <taxon>Flavobacteriales</taxon>
        <taxon>Flavobacteriaceae</taxon>
        <taxon>Aquimarina</taxon>
    </lineage>
</organism>
<protein>
    <recommendedName>
        <fullName evidence="3">Lipoprotein</fullName>
    </recommendedName>
</protein>
<evidence type="ECO:0000313" key="1">
    <source>
        <dbReference type="EMBL" id="MFD2590334.1"/>
    </source>
</evidence>
<sequence>MKSYLYNLGVIVITILFGQCGSTPKIEKTPPVKIAKSYFQKWYSGVAQGGSGFTVYIPVEEETKIVLQTAYFKERKIALQKEGTIYVGRYTYPETRKDLIMSDDPKKEFGNQLPVIEEKSPFTLKYNECIVSYKDGNKEGFFKINNLEEKDFIAYPSAKQ</sequence>
<gene>
    <name evidence="1" type="ORF">ACFSTE_05785</name>
</gene>
<evidence type="ECO:0000313" key="2">
    <source>
        <dbReference type="Proteomes" id="UP001597459"/>
    </source>
</evidence>
<name>A0ABW5N848_9FLAO</name>
<evidence type="ECO:0008006" key="3">
    <source>
        <dbReference type="Google" id="ProtNLM"/>
    </source>
</evidence>
<comment type="caution">
    <text evidence="1">The sequence shown here is derived from an EMBL/GenBank/DDBJ whole genome shotgun (WGS) entry which is preliminary data.</text>
</comment>
<dbReference type="Proteomes" id="UP001597459">
    <property type="component" value="Unassembled WGS sequence"/>
</dbReference>
<accession>A0ABW5N848</accession>
<proteinExistence type="predicted"/>
<dbReference type="EMBL" id="JBHULX010000004">
    <property type="protein sequence ID" value="MFD2590334.1"/>
    <property type="molecule type" value="Genomic_DNA"/>
</dbReference>